<feature type="domain" description="Beta-lactamase-related" evidence="2">
    <location>
        <begin position="98"/>
        <end position="431"/>
    </location>
</feature>
<dbReference type="SUPFAM" id="SSF56601">
    <property type="entry name" value="beta-lactamase/transpeptidase-like"/>
    <property type="match status" value="1"/>
</dbReference>
<evidence type="ECO:0000256" key="1">
    <source>
        <dbReference type="SAM" id="MobiDB-lite"/>
    </source>
</evidence>
<evidence type="ECO:0000259" key="2">
    <source>
        <dbReference type="Pfam" id="PF00144"/>
    </source>
</evidence>
<evidence type="ECO:0000313" key="4">
    <source>
        <dbReference type="Proteomes" id="UP000663942"/>
    </source>
</evidence>
<feature type="region of interest" description="Disordered" evidence="1">
    <location>
        <begin position="1"/>
        <end position="23"/>
    </location>
</feature>
<dbReference type="InterPro" id="IPR050491">
    <property type="entry name" value="AmpC-like"/>
</dbReference>
<dbReference type="Proteomes" id="UP000663942">
    <property type="component" value="Chromosome"/>
</dbReference>
<protein>
    <submittedName>
        <fullName evidence="3">Beta-lactamase family protein</fullName>
    </submittedName>
</protein>
<reference evidence="3 4" key="1">
    <citation type="submission" date="2020-09" db="EMBL/GenBank/DDBJ databases">
        <title>Brevundimonas sp. LVF1 isolated from an oligotrophic pond in Goettingen, Germany.</title>
        <authorList>
            <person name="Friedrich I."/>
            <person name="Klassen A."/>
            <person name="Neubauer H."/>
            <person name="Schneider D."/>
            <person name="Hertel R."/>
            <person name="Daniel R."/>
        </authorList>
    </citation>
    <scope>NUCLEOTIDE SEQUENCE [LARGE SCALE GENOMIC DNA]</scope>
    <source>
        <strain evidence="3 4">LVF1</strain>
    </source>
</reference>
<feature type="compositionally biased region" description="Polar residues" evidence="1">
    <location>
        <begin position="1"/>
        <end position="17"/>
    </location>
</feature>
<dbReference type="Gene3D" id="3.40.710.10">
    <property type="entry name" value="DD-peptidase/beta-lactamase superfamily"/>
    <property type="match status" value="1"/>
</dbReference>
<dbReference type="RefSeq" id="WP_207823235.1">
    <property type="nucleotide sequence ID" value="NZ_CP062006.1"/>
</dbReference>
<sequence>MDQRAANGSTDTMTSPSLGPRIVAPDAAPILPALVTAKTRRQPDPQSPPISPKLRIAKRMLNKLSAAFVLIAVMGGLADSANARTTQVAEADSQTAAIERLVQSEMASRRIPGLQLAIVKNGEIIFAGAYGQSDLETAKPVTELTVFGVNSISKAFTGVAAMQLVEAGKLDLDASVTQYLEELPASWNEITVRQILTHTSGLPEIIDDNTRLIDGAEPDAAWAKVQELPLKYAPGTQYAYNQTGYALMGKIIEKVSGKPFVDFVREGQFNAAGMEQARFGHTADTVPELASLYTYLTLQITDMRTVGVERSETPMARSEVWPAYMHPTAGVQATARDLAAWVIALQNRKLVSERGLEQLWTPQQLPDGSYRGFNRTINGYGLGWPSIRRAEHPAITPTGGDRAAIFIYPEDDLTVIVLTNLLGAGPQRFADKIASQYIPDLAVEN</sequence>
<evidence type="ECO:0000313" key="3">
    <source>
        <dbReference type="EMBL" id="QTC87185.1"/>
    </source>
</evidence>
<proteinExistence type="predicted"/>
<dbReference type="Pfam" id="PF00144">
    <property type="entry name" value="Beta-lactamase"/>
    <property type="match status" value="1"/>
</dbReference>
<accession>A0ABX7SK38</accession>
<dbReference type="PANTHER" id="PTHR46825">
    <property type="entry name" value="D-ALANYL-D-ALANINE-CARBOXYPEPTIDASE/ENDOPEPTIDASE AMPH"/>
    <property type="match status" value="1"/>
</dbReference>
<dbReference type="PANTHER" id="PTHR46825:SF9">
    <property type="entry name" value="BETA-LACTAMASE-RELATED DOMAIN-CONTAINING PROTEIN"/>
    <property type="match status" value="1"/>
</dbReference>
<dbReference type="InterPro" id="IPR001466">
    <property type="entry name" value="Beta-lactam-related"/>
</dbReference>
<dbReference type="InterPro" id="IPR012338">
    <property type="entry name" value="Beta-lactam/transpept-like"/>
</dbReference>
<organism evidence="3 4">
    <name type="scientific">Brevundimonas pondensis</name>
    <dbReference type="NCBI Taxonomy" id="2774189"/>
    <lineage>
        <taxon>Bacteria</taxon>
        <taxon>Pseudomonadati</taxon>
        <taxon>Pseudomonadota</taxon>
        <taxon>Alphaproteobacteria</taxon>
        <taxon>Caulobacterales</taxon>
        <taxon>Caulobacteraceae</taxon>
        <taxon>Brevundimonas</taxon>
    </lineage>
</organism>
<keyword evidence="4" id="KW-1185">Reference proteome</keyword>
<dbReference type="EMBL" id="CP062006">
    <property type="protein sequence ID" value="QTC87185.1"/>
    <property type="molecule type" value="Genomic_DNA"/>
</dbReference>
<name>A0ABX7SK38_9CAUL</name>
<gene>
    <name evidence="3" type="ORF">IFE19_13935</name>
</gene>